<comment type="similarity">
    <text evidence="4">Belongs to the Omp25/RopB family.</text>
</comment>
<dbReference type="Pfam" id="PF13505">
    <property type="entry name" value="OMP_b-brl"/>
    <property type="match status" value="1"/>
</dbReference>
<evidence type="ECO:0000256" key="1">
    <source>
        <dbReference type="ARBA" id="ARBA00004370"/>
    </source>
</evidence>
<dbReference type="RefSeq" id="WP_221421877.1">
    <property type="nucleotide sequence ID" value="NZ_CP081297.1"/>
</dbReference>
<dbReference type="Gene3D" id="2.40.160.20">
    <property type="match status" value="1"/>
</dbReference>
<evidence type="ECO:0000256" key="5">
    <source>
        <dbReference type="SAM" id="SignalP"/>
    </source>
</evidence>
<organism evidence="7 8">
    <name type="scientific">Qipengyuania psychrotolerans</name>
    <dbReference type="NCBI Taxonomy" id="2867238"/>
    <lineage>
        <taxon>Bacteria</taxon>
        <taxon>Pseudomonadati</taxon>
        <taxon>Pseudomonadota</taxon>
        <taxon>Alphaproteobacteria</taxon>
        <taxon>Sphingomonadales</taxon>
        <taxon>Erythrobacteraceae</taxon>
        <taxon>Qipengyuania</taxon>
    </lineage>
</organism>
<evidence type="ECO:0000256" key="3">
    <source>
        <dbReference type="ARBA" id="ARBA00023136"/>
    </source>
</evidence>
<accession>A0ABX8ZFP1</accession>
<dbReference type="PANTHER" id="PTHR34001">
    <property type="entry name" value="BLL7405 PROTEIN"/>
    <property type="match status" value="1"/>
</dbReference>
<evidence type="ECO:0000256" key="2">
    <source>
        <dbReference type="ARBA" id="ARBA00022729"/>
    </source>
</evidence>
<protein>
    <submittedName>
        <fullName evidence="7">Outer membrane beta-barrel protein</fullName>
    </submittedName>
</protein>
<dbReference type="SUPFAM" id="SSF56925">
    <property type="entry name" value="OMPA-like"/>
    <property type="match status" value="1"/>
</dbReference>
<evidence type="ECO:0000313" key="8">
    <source>
        <dbReference type="Proteomes" id="UP000824280"/>
    </source>
</evidence>
<dbReference type="PANTHER" id="PTHR34001:SF3">
    <property type="entry name" value="BLL7405 PROTEIN"/>
    <property type="match status" value="1"/>
</dbReference>
<feature type="signal peptide" evidence="5">
    <location>
        <begin position="1"/>
        <end position="21"/>
    </location>
</feature>
<dbReference type="InterPro" id="IPR051692">
    <property type="entry name" value="OMP-like"/>
</dbReference>
<feature type="chain" id="PRO_5047192313" evidence="5">
    <location>
        <begin position="22"/>
        <end position="280"/>
    </location>
</feature>
<reference evidence="7 8" key="1">
    <citation type="submission" date="2021-08" db="EMBL/GenBank/DDBJ databases">
        <title>Comparative Genomics Analysis of the Genus Qipengyuania Reveals Extensive Genetic Diversity and Metabolic Versatility, Including the Description of Fifteen Novel Species.</title>
        <authorList>
            <person name="Liu Y."/>
        </authorList>
    </citation>
    <scope>NUCLEOTIDE SEQUENCE [LARGE SCALE GENOMIC DNA]</scope>
    <source>
        <strain evidence="7 8">1XM2-8</strain>
    </source>
</reference>
<comment type="subcellular location">
    <subcellularLocation>
        <location evidence="1">Membrane</location>
    </subcellularLocation>
</comment>
<proteinExistence type="inferred from homology"/>
<keyword evidence="2 5" id="KW-0732">Signal</keyword>
<evidence type="ECO:0000259" key="6">
    <source>
        <dbReference type="Pfam" id="PF13505"/>
    </source>
</evidence>
<keyword evidence="3" id="KW-0472">Membrane</keyword>
<keyword evidence="8" id="KW-1185">Reference proteome</keyword>
<evidence type="ECO:0000256" key="4">
    <source>
        <dbReference type="ARBA" id="ARBA00038306"/>
    </source>
</evidence>
<dbReference type="EMBL" id="CP081297">
    <property type="protein sequence ID" value="QZD86332.1"/>
    <property type="molecule type" value="Genomic_DNA"/>
</dbReference>
<gene>
    <name evidence="7" type="ORF">K3166_08715</name>
</gene>
<dbReference type="InterPro" id="IPR011250">
    <property type="entry name" value="OMP/PagP_B-barrel"/>
</dbReference>
<dbReference type="InterPro" id="IPR027385">
    <property type="entry name" value="Beta-barrel_OMP"/>
</dbReference>
<name>A0ABX8ZFP1_9SPHN</name>
<dbReference type="Proteomes" id="UP000824280">
    <property type="component" value="Chromosome"/>
</dbReference>
<sequence>MKNFTTLLAGSAALFAAPVFAQDNAAGTYDGFYIGGAFGGEFVDGARDDRLVFDGDFDGNFNNNVRTVTGADAFSNGFCDGSANGREFADGCRDDESGFGYSVRLGYDTRVNDSALVAGFLVEGEMSKAVDYTSGFSTTPASYTFARELDKSIAVRGRIGSSPGDGRGLIYATGGFAYGQIDHEFITTNGVNSFDVVDGDDWQFGAQFGGGAEVMVAGGLTFGVEYLYSSYDDDDAYVAVGQGTAGDTNPFILTNGGTNLKSNAGNFDKHSIRATVGYRF</sequence>
<feature type="domain" description="Outer membrane protein beta-barrel" evidence="6">
    <location>
        <begin position="12"/>
        <end position="280"/>
    </location>
</feature>
<evidence type="ECO:0000313" key="7">
    <source>
        <dbReference type="EMBL" id="QZD86332.1"/>
    </source>
</evidence>